<accession>A0A8B6HGJ8</accession>
<keyword evidence="2 5" id="KW-0812">Transmembrane</keyword>
<feature type="transmembrane region" description="Helical" evidence="5">
    <location>
        <begin position="211"/>
        <end position="234"/>
    </location>
</feature>
<evidence type="ECO:0000256" key="4">
    <source>
        <dbReference type="ARBA" id="ARBA00023136"/>
    </source>
</evidence>
<keyword evidence="4 5" id="KW-0472">Membrane</keyword>
<dbReference type="SUPFAM" id="SSF81321">
    <property type="entry name" value="Family A G protein-coupled receptor-like"/>
    <property type="match status" value="1"/>
</dbReference>
<dbReference type="PRINTS" id="PR00237">
    <property type="entry name" value="GPCRRHODOPSN"/>
</dbReference>
<dbReference type="InterPro" id="IPR000276">
    <property type="entry name" value="GPCR_Rhodpsn"/>
</dbReference>
<proteinExistence type="predicted"/>
<comment type="subcellular location">
    <subcellularLocation>
        <location evidence="1">Membrane</location>
    </subcellularLocation>
</comment>
<feature type="domain" description="G-protein coupled receptors family 1 profile" evidence="6">
    <location>
        <begin position="49"/>
        <end position="361"/>
    </location>
</feature>
<name>A0A8B6HGJ8_MYTGA</name>
<dbReference type="AlphaFoldDB" id="A0A8B6HGJ8"/>
<dbReference type="CDD" id="cd14978">
    <property type="entry name" value="7tmA_FMRFamide_R-like"/>
    <property type="match status" value="1"/>
</dbReference>
<keyword evidence="3 5" id="KW-1133">Transmembrane helix</keyword>
<evidence type="ECO:0000259" key="6">
    <source>
        <dbReference type="PROSITE" id="PS50262"/>
    </source>
</evidence>
<evidence type="ECO:0000256" key="3">
    <source>
        <dbReference type="ARBA" id="ARBA00022989"/>
    </source>
</evidence>
<reference evidence="7" key="1">
    <citation type="submission" date="2018-11" db="EMBL/GenBank/DDBJ databases">
        <authorList>
            <person name="Alioto T."/>
            <person name="Alioto T."/>
        </authorList>
    </citation>
    <scope>NUCLEOTIDE SEQUENCE</scope>
</reference>
<evidence type="ECO:0000256" key="1">
    <source>
        <dbReference type="ARBA" id="ARBA00004370"/>
    </source>
</evidence>
<organism evidence="7 8">
    <name type="scientific">Mytilus galloprovincialis</name>
    <name type="common">Mediterranean mussel</name>
    <dbReference type="NCBI Taxonomy" id="29158"/>
    <lineage>
        <taxon>Eukaryota</taxon>
        <taxon>Metazoa</taxon>
        <taxon>Spiralia</taxon>
        <taxon>Lophotrochozoa</taxon>
        <taxon>Mollusca</taxon>
        <taxon>Bivalvia</taxon>
        <taxon>Autobranchia</taxon>
        <taxon>Pteriomorphia</taxon>
        <taxon>Mytilida</taxon>
        <taxon>Mytiloidea</taxon>
        <taxon>Mytilidae</taxon>
        <taxon>Mytilinae</taxon>
        <taxon>Mytilus</taxon>
    </lineage>
</organism>
<dbReference type="Gene3D" id="1.20.1070.10">
    <property type="entry name" value="Rhodopsin 7-helix transmembrane proteins"/>
    <property type="match status" value="1"/>
</dbReference>
<dbReference type="PANTHER" id="PTHR46641:SF2">
    <property type="entry name" value="FMRFAMIDE RECEPTOR"/>
    <property type="match status" value="1"/>
</dbReference>
<feature type="transmembrane region" description="Helical" evidence="5">
    <location>
        <begin position="73"/>
        <end position="94"/>
    </location>
</feature>
<dbReference type="GO" id="GO:0016020">
    <property type="term" value="C:membrane"/>
    <property type="evidence" value="ECO:0007669"/>
    <property type="project" value="UniProtKB-SubCell"/>
</dbReference>
<dbReference type="InterPro" id="IPR052954">
    <property type="entry name" value="GPCR-Ligand_Int"/>
</dbReference>
<evidence type="ECO:0000313" key="8">
    <source>
        <dbReference type="Proteomes" id="UP000596742"/>
    </source>
</evidence>
<dbReference type="InterPro" id="IPR017452">
    <property type="entry name" value="GPCR_Rhodpsn_7TM"/>
</dbReference>
<dbReference type="Pfam" id="PF00001">
    <property type="entry name" value="7tm_1"/>
    <property type="match status" value="1"/>
</dbReference>
<dbReference type="Proteomes" id="UP000596742">
    <property type="component" value="Unassembled WGS sequence"/>
</dbReference>
<sequence>MAGCLNRSLGNMTTEPPPDLSPQAVLERQIHFYFMEVGVPVVCAFGLVGNLLNLLVLTKEKIHRSLTKMEKSAHLGLIGLAVSDFMFCLLALLFTLMPSQSNYTEQNAILYYEWLGSSLITVFIITSTWLIVVMAGERYLAVCHPFKARKIISLKKTKITIFLVYMLCMIFSIPLFFENILKKTKCVDNTVLYEITARKEYGRDMIALRRMIWALLFDFIPCAALLYFNACLIYKIHRAKKLRKQMVNGHDGNRCRFNSTTTSVTTPTSDPDLYSTVSSKTRSRLIKPKRKQSDNALNSVTATLVAVVVLFLILVSPSEVLKFIYTKVTNETHGKNYTLLMIKHVTNFMQALNFSVNFVLYCAVNKSFRKTLKNLFCFCDHHSTHYHRSHNDVKLGNMVPLFKNNVS</sequence>
<feature type="transmembrane region" description="Helical" evidence="5">
    <location>
        <begin position="30"/>
        <end position="52"/>
    </location>
</feature>
<feature type="transmembrane region" description="Helical" evidence="5">
    <location>
        <begin position="157"/>
        <end position="177"/>
    </location>
</feature>
<evidence type="ECO:0000256" key="5">
    <source>
        <dbReference type="SAM" id="Phobius"/>
    </source>
</evidence>
<dbReference type="OrthoDB" id="5864054at2759"/>
<gene>
    <name evidence="7" type="ORF">MGAL_10B081315</name>
</gene>
<dbReference type="GO" id="GO:0004930">
    <property type="term" value="F:G protein-coupled receptor activity"/>
    <property type="evidence" value="ECO:0007669"/>
    <property type="project" value="InterPro"/>
</dbReference>
<evidence type="ECO:0000313" key="7">
    <source>
        <dbReference type="EMBL" id="VDI78517.1"/>
    </source>
</evidence>
<keyword evidence="8" id="KW-1185">Reference proteome</keyword>
<comment type="caution">
    <text evidence="7">The sequence shown here is derived from an EMBL/GenBank/DDBJ whole genome shotgun (WGS) entry which is preliminary data.</text>
</comment>
<dbReference type="PROSITE" id="PS50262">
    <property type="entry name" value="G_PROTEIN_RECEP_F1_2"/>
    <property type="match status" value="1"/>
</dbReference>
<dbReference type="EMBL" id="UYJE01009977">
    <property type="protein sequence ID" value="VDI78517.1"/>
    <property type="molecule type" value="Genomic_DNA"/>
</dbReference>
<protein>
    <recommendedName>
        <fullName evidence="6">G-protein coupled receptors family 1 profile domain-containing protein</fullName>
    </recommendedName>
</protein>
<feature type="transmembrane region" description="Helical" evidence="5">
    <location>
        <begin position="296"/>
        <end position="315"/>
    </location>
</feature>
<dbReference type="PANTHER" id="PTHR46641">
    <property type="entry name" value="FMRFAMIDE RECEPTOR-RELATED"/>
    <property type="match status" value="1"/>
</dbReference>
<feature type="transmembrane region" description="Helical" evidence="5">
    <location>
        <begin position="114"/>
        <end position="136"/>
    </location>
</feature>
<feature type="transmembrane region" description="Helical" evidence="5">
    <location>
        <begin position="345"/>
        <end position="364"/>
    </location>
</feature>
<evidence type="ECO:0000256" key="2">
    <source>
        <dbReference type="ARBA" id="ARBA00022692"/>
    </source>
</evidence>